<dbReference type="Proteomes" id="UP000001819">
    <property type="component" value="Chromosome 4"/>
</dbReference>
<dbReference type="InterPro" id="IPR043504">
    <property type="entry name" value="Peptidase_S1_PA_chymotrypsin"/>
</dbReference>
<dbReference type="KEGG" id="dpo:26532078"/>
<dbReference type="Gene3D" id="2.40.10.10">
    <property type="entry name" value="Trypsin-like serine proteases"/>
    <property type="match status" value="1"/>
</dbReference>
<dbReference type="GO" id="GO:0004252">
    <property type="term" value="F:serine-type endopeptidase activity"/>
    <property type="evidence" value="ECO:0007669"/>
    <property type="project" value="InterPro"/>
</dbReference>
<reference evidence="6" key="1">
    <citation type="submission" date="2025-08" db="UniProtKB">
        <authorList>
            <consortium name="RefSeq"/>
        </authorList>
    </citation>
    <scope>IDENTIFICATION</scope>
    <source>
        <strain evidence="6">MV-25-SWS-2005</strain>
        <tissue evidence="6">Whole body</tissue>
    </source>
</reference>
<dbReference type="PANTHER" id="PTHR24256">
    <property type="entry name" value="TRYPTASE-RELATED"/>
    <property type="match status" value="1"/>
</dbReference>
<dbReference type="SMART" id="SM00020">
    <property type="entry name" value="Tryp_SPc"/>
    <property type="match status" value="1"/>
</dbReference>
<gene>
    <name evidence="6" type="primary">LOC26532078</name>
</gene>
<evidence type="ECO:0000313" key="5">
    <source>
        <dbReference type="Proteomes" id="UP000001819"/>
    </source>
</evidence>
<evidence type="ECO:0000256" key="1">
    <source>
        <dbReference type="ARBA" id="ARBA00023157"/>
    </source>
</evidence>
<keyword evidence="1" id="KW-1015">Disulfide bond</keyword>
<comment type="similarity">
    <text evidence="2">Belongs to the peptidase S1 family. CLIP subfamily.</text>
</comment>
<dbReference type="AlphaFoldDB" id="A0A6I8VAQ8"/>
<keyword evidence="5" id="KW-1185">Reference proteome</keyword>
<dbReference type="InterPro" id="IPR051487">
    <property type="entry name" value="Ser/Thr_Proteases_Immune/Dev"/>
</dbReference>
<organism evidence="5 6">
    <name type="scientific">Drosophila pseudoobscura pseudoobscura</name>
    <name type="common">Fruit fly</name>
    <dbReference type="NCBI Taxonomy" id="46245"/>
    <lineage>
        <taxon>Eukaryota</taxon>
        <taxon>Metazoa</taxon>
        <taxon>Ecdysozoa</taxon>
        <taxon>Arthropoda</taxon>
        <taxon>Hexapoda</taxon>
        <taxon>Insecta</taxon>
        <taxon>Pterygota</taxon>
        <taxon>Neoptera</taxon>
        <taxon>Endopterygota</taxon>
        <taxon>Diptera</taxon>
        <taxon>Brachycera</taxon>
        <taxon>Muscomorpha</taxon>
        <taxon>Ephydroidea</taxon>
        <taxon>Drosophilidae</taxon>
        <taxon>Drosophila</taxon>
        <taxon>Sophophora</taxon>
    </lineage>
</organism>
<dbReference type="Pfam" id="PF00089">
    <property type="entry name" value="Trypsin"/>
    <property type="match status" value="1"/>
</dbReference>
<dbReference type="InParanoid" id="A0A6I8VAQ8"/>
<dbReference type="GO" id="GO:0006508">
    <property type="term" value="P:proteolysis"/>
    <property type="evidence" value="ECO:0007669"/>
    <property type="project" value="InterPro"/>
</dbReference>
<accession>A0A6I8VAQ8</accession>
<sequence length="366" mass="40296">MTSPTGKFGSLLLLFALILLISVISGNDEIAFFQKISTTTTRPTTTTTATTTTTKQPVTQEKKCGLFNDKICVKRTECAETVRNVRKVIIDLGEPPKSICHYLETCCLPKDKLKVSINREHTAGSNQCGVTNVDGLYMTVKGGSLVTSFGEYPWVVAIFDVGAQFVCTGTLIAYNVVLTTASCVAAEQQLIARAGEWDLMTENEPVAHVNISVKKSIVHEKFNWESMEYNIALLILESAFDHLQYITPICLLGIDTEVFYEKCFITGWRSTRPLNQPSRNIVVKVEIAIDSGSCSLNSISTEICATANTNLPIYAKGAPLICPTDSSIYHIIGAWSTRTNGAIQFSDVRQFGPWIREKLEPDGIFI</sequence>
<dbReference type="SUPFAM" id="SSF50494">
    <property type="entry name" value="Trypsin-like serine proteases"/>
    <property type="match status" value="1"/>
</dbReference>
<name>A0A6I8VAQ8_DROPS</name>
<protein>
    <submittedName>
        <fullName evidence="6">Phenoloxidase-activating factor 2-like</fullName>
    </submittedName>
</protein>
<keyword evidence="3" id="KW-0732">Signal</keyword>
<evidence type="ECO:0000259" key="4">
    <source>
        <dbReference type="PROSITE" id="PS50240"/>
    </source>
</evidence>
<proteinExistence type="inferred from homology"/>
<dbReference type="PROSITE" id="PS50240">
    <property type="entry name" value="TRYPSIN_DOM"/>
    <property type="match status" value="1"/>
</dbReference>
<dbReference type="InterPro" id="IPR001254">
    <property type="entry name" value="Trypsin_dom"/>
</dbReference>
<evidence type="ECO:0000313" key="6">
    <source>
        <dbReference type="RefSeq" id="XP_015036765.2"/>
    </source>
</evidence>
<feature type="signal peptide" evidence="3">
    <location>
        <begin position="1"/>
        <end position="26"/>
    </location>
</feature>
<evidence type="ECO:0000256" key="3">
    <source>
        <dbReference type="SAM" id="SignalP"/>
    </source>
</evidence>
<feature type="chain" id="PRO_5026098916" evidence="3">
    <location>
        <begin position="27"/>
        <end position="366"/>
    </location>
</feature>
<evidence type="ECO:0000256" key="2">
    <source>
        <dbReference type="ARBA" id="ARBA00024195"/>
    </source>
</evidence>
<dbReference type="InterPro" id="IPR009003">
    <property type="entry name" value="Peptidase_S1_PA"/>
</dbReference>
<feature type="domain" description="Peptidase S1" evidence="4">
    <location>
        <begin position="140"/>
        <end position="360"/>
    </location>
</feature>
<dbReference type="RefSeq" id="XP_015036765.2">
    <property type="nucleotide sequence ID" value="XM_015181279.2"/>
</dbReference>